<evidence type="ECO:0000313" key="4">
    <source>
        <dbReference type="Proteomes" id="UP000281192"/>
    </source>
</evidence>
<organism evidence="2 3">
    <name type="scientific">Caulobacter flavus</name>
    <dbReference type="NCBI Taxonomy" id="1679497"/>
    <lineage>
        <taxon>Bacteria</taxon>
        <taxon>Pseudomonadati</taxon>
        <taxon>Pseudomonadota</taxon>
        <taxon>Alphaproteobacteria</taxon>
        <taxon>Caulobacterales</taxon>
        <taxon>Caulobacteraceae</taxon>
        <taxon>Caulobacter</taxon>
    </lineage>
</organism>
<proteinExistence type="predicted"/>
<sequence>MLVLGVDAAWTATEPSGLALISDTGGEWRLLGVASSYDAYLAPADHDASQRWRGSVADPGRLLERSASIASAAVDIVAVDMPLAHEAITCRRAADNAVSRAYGGRACGTHTPSATRPGPISDNLRAGFALHGYDLLTTGLTRKGLMEVYPHPALVELAKAPRRLPYKMSKQRAYWPDLAPALRRERLLGEWRRIVTLLDHEIAGTAAMLPLPALDSPAWRLKAFEDALDAAVCAWIGACASAGGCSPFGDEIAAIWIPQEGFSLRRAAP</sequence>
<name>A0A2N5CZC9_9CAUL</name>
<dbReference type="PIRSF" id="PIRSF018008">
    <property type="entry name" value="UCP018008"/>
    <property type="match status" value="1"/>
</dbReference>
<reference evidence="2 3" key="1">
    <citation type="submission" date="2017-12" db="EMBL/GenBank/DDBJ databases">
        <title>The genome sequence of Caulobacter flavus CGMCC1 15093.</title>
        <authorList>
            <person name="Gao J."/>
            <person name="Mao X."/>
            <person name="Sun J."/>
        </authorList>
    </citation>
    <scope>NUCLEOTIDE SEQUENCE [LARGE SCALE GENOMIC DNA]</scope>
    <source>
        <strain evidence="2 3">CGMCC1 15093</strain>
    </source>
</reference>
<dbReference type="InterPro" id="IPR007362">
    <property type="entry name" value="DUF429"/>
</dbReference>
<dbReference type="KEGG" id="cfh:C1707_02365"/>
<evidence type="ECO:0000313" key="1">
    <source>
        <dbReference type="EMBL" id="AYV45178.1"/>
    </source>
</evidence>
<reference evidence="1 4" key="2">
    <citation type="submission" date="2018-01" db="EMBL/GenBank/DDBJ databases">
        <title>Complete genome sequence of Caulobacter flavus RHGG3.</title>
        <authorList>
            <person name="Yang E."/>
        </authorList>
    </citation>
    <scope>NUCLEOTIDE SEQUENCE [LARGE SCALE GENOMIC DNA]</scope>
    <source>
        <strain evidence="1 4">RHGG3</strain>
    </source>
</reference>
<dbReference type="Pfam" id="PF04250">
    <property type="entry name" value="DUF429"/>
    <property type="match status" value="1"/>
</dbReference>
<dbReference type="OrthoDB" id="9801824at2"/>
<dbReference type="EMBL" id="PJRQ01000008">
    <property type="protein sequence ID" value="PLR19142.1"/>
    <property type="molecule type" value="Genomic_DNA"/>
</dbReference>
<keyword evidence="4" id="KW-1185">Reference proteome</keyword>
<protein>
    <submittedName>
        <fullName evidence="2">DUF429 domain-containing protein</fullName>
    </submittedName>
</protein>
<evidence type="ECO:0000313" key="3">
    <source>
        <dbReference type="Proteomes" id="UP000234483"/>
    </source>
</evidence>
<accession>A0A2N5CZC9</accession>
<dbReference type="AlphaFoldDB" id="A0A2N5CZC9"/>
<dbReference type="Proteomes" id="UP000234483">
    <property type="component" value="Unassembled WGS sequence"/>
</dbReference>
<gene>
    <name evidence="1" type="ORF">C1707_02365</name>
    <name evidence="2" type="ORF">CFHF_03805</name>
</gene>
<evidence type="ECO:0000313" key="2">
    <source>
        <dbReference type="EMBL" id="PLR19142.1"/>
    </source>
</evidence>
<dbReference type="EMBL" id="CP026100">
    <property type="protein sequence ID" value="AYV45178.1"/>
    <property type="molecule type" value="Genomic_DNA"/>
</dbReference>
<dbReference type="InterPro" id="IPR008306">
    <property type="entry name" value="UCP018008"/>
</dbReference>
<dbReference type="RefSeq" id="WP_101711700.1">
    <property type="nucleotide sequence ID" value="NZ_CP026100.1"/>
</dbReference>
<dbReference type="Proteomes" id="UP000281192">
    <property type="component" value="Chromosome"/>
</dbReference>